<keyword evidence="1" id="KW-0732">Signal</keyword>
<evidence type="ECO:0000256" key="1">
    <source>
        <dbReference type="SAM" id="SignalP"/>
    </source>
</evidence>
<reference evidence="2 3" key="1">
    <citation type="submission" date="2023-11" db="EMBL/GenBank/DDBJ databases">
        <title>MicrobeMod: A computational toolkit for identifying prokaryotic methylation and restriction-modification with nanopore sequencing.</title>
        <authorList>
            <person name="Crits-Christoph A."/>
            <person name="Kang S.C."/>
            <person name="Lee H."/>
            <person name="Ostrov N."/>
        </authorList>
    </citation>
    <scope>NUCLEOTIDE SEQUENCE [LARGE SCALE GENOMIC DNA]</scope>
    <source>
        <strain evidence="2 3">ATCC 25935</strain>
    </source>
</reference>
<dbReference type="Proteomes" id="UP001326110">
    <property type="component" value="Chromosome"/>
</dbReference>
<accession>A0ABZ0XSI0</accession>
<evidence type="ECO:0000313" key="2">
    <source>
        <dbReference type="EMBL" id="WQH02186.1"/>
    </source>
</evidence>
<feature type="signal peptide" evidence="1">
    <location>
        <begin position="1"/>
        <end position="39"/>
    </location>
</feature>
<organism evidence="2 3">
    <name type="scientific">Duganella zoogloeoides</name>
    <dbReference type="NCBI Taxonomy" id="75659"/>
    <lineage>
        <taxon>Bacteria</taxon>
        <taxon>Pseudomonadati</taxon>
        <taxon>Pseudomonadota</taxon>
        <taxon>Betaproteobacteria</taxon>
        <taxon>Burkholderiales</taxon>
        <taxon>Oxalobacteraceae</taxon>
        <taxon>Telluria group</taxon>
        <taxon>Duganella</taxon>
    </lineage>
</organism>
<dbReference type="RefSeq" id="WP_154820116.1">
    <property type="nucleotide sequence ID" value="NZ_CP140152.1"/>
</dbReference>
<proteinExistence type="predicted"/>
<dbReference type="EMBL" id="CP140152">
    <property type="protein sequence ID" value="WQH02186.1"/>
    <property type="molecule type" value="Genomic_DNA"/>
</dbReference>
<gene>
    <name evidence="2" type="ORF">SR858_13930</name>
</gene>
<name>A0ABZ0XSI0_9BURK</name>
<dbReference type="InterPro" id="IPR013783">
    <property type="entry name" value="Ig-like_fold"/>
</dbReference>
<feature type="chain" id="PRO_5047550038" description="PKD domain-containing protein" evidence="1">
    <location>
        <begin position="40"/>
        <end position="663"/>
    </location>
</feature>
<sequence>MHQTWTIQPLLQQRAMAVAVAGAAAGALAAMFSSSPATAAATGPAASAAPAITPAGTVYSIINLGPDSGGTALLNERGQAAFNSFNYHGGTNGYFDGDRIREIGTLGGSYTEITALNNQGVVVGSSEDGAERSNVLGFTWTAAGGMRALPGTSVASAEAINDLNYIAGLNAEVGISARAVRWNPGGAITPLGPRPTSLSEASAINQLNVATGFADSASGTINATLWDASGKPTNLGTLGGSRAFGFHINARSEVAGRSDITGNTREIGFFWRRLGGMLPIDGGGPLTDVADLNDRTEAVGYTLRSDERLVAYKWTPTSGLTQLPSLSFRDAVASAINNGGDIVGSAQLPVGQGYAASRAVRWGGVTTPIDLNARLYRAPAGLIVHSGHAINDAGVILANSNAGLVMLRPGTRGTDAPVLGPLATLPRSVELGQDLTLTVGFADNSVTQTHKASVVWTDGCPSPAPTVREAAGTGQVTLRHRFCAAGFHAVRLRVTDSGGRSTELLQDVTVEDPAQASLSGAGTLHAGTAATGRTTSAAPLRFSLWAPLDGASQRAGAAGVMLSGPFQFRSEQVTSVSREGPLARVSGTGRFNGRAGYRFILEAQDGGSQNGATDRLRVRITHVDATTDTDVVDYDNAAPAKLRAATPARDLSAVADGSLTLQN</sequence>
<protein>
    <recommendedName>
        <fullName evidence="4">PKD domain-containing protein</fullName>
    </recommendedName>
</protein>
<dbReference type="Gene3D" id="2.60.40.10">
    <property type="entry name" value="Immunoglobulins"/>
    <property type="match status" value="1"/>
</dbReference>
<keyword evidence="3" id="KW-1185">Reference proteome</keyword>
<evidence type="ECO:0000313" key="3">
    <source>
        <dbReference type="Proteomes" id="UP001326110"/>
    </source>
</evidence>
<evidence type="ECO:0008006" key="4">
    <source>
        <dbReference type="Google" id="ProtNLM"/>
    </source>
</evidence>